<proteinExistence type="predicted"/>
<dbReference type="Gene3D" id="3.40.630.30">
    <property type="match status" value="1"/>
</dbReference>
<sequence>MKIRKLSISNFDEILECFLKSFDDYSIKMPTEKEYYQQRWSAAKVDFNLSYGMYDNNKLVGFVIHAIDKRFGIQTAFNTGTGVIPEYRGKKIVKSIYDYAKVDLKENGVELIILEVLTDNDKAIRAYQGVGFNITKEYKCYSGKIQLKSNLQIELKKHSPSQYDWEKLPEQNIYSWDFQKETIVAGGYVLYEVMNNGVPESYFIFHPEKKYLAQFDVFMTNNNEWERLFNAVQQVTDEIKIINVNKDLSDKINAIHLRKLHNFTDQYEMELPLNKL</sequence>
<dbReference type="InterPro" id="IPR000182">
    <property type="entry name" value="GNAT_dom"/>
</dbReference>
<dbReference type="PROSITE" id="PS51186">
    <property type="entry name" value="GNAT"/>
    <property type="match status" value="1"/>
</dbReference>
<keyword evidence="3" id="KW-1185">Reference proteome</keyword>
<evidence type="ECO:0000259" key="1">
    <source>
        <dbReference type="PROSITE" id="PS51186"/>
    </source>
</evidence>
<name>A0A7X9XD83_9BACT</name>
<dbReference type="Pfam" id="PF00583">
    <property type="entry name" value="Acetyltransf_1"/>
    <property type="match status" value="1"/>
</dbReference>
<dbReference type="Proteomes" id="UP000576082">
    <property type="component" value="Unassembled WGS sequence"/>
</dbReference>
<feature type="domain" description="N-acetyltransferase" evidence="1">
    <location>
        <begin position="1"/>
        <end position="152"/>
    </location>
</feature>
<organism evidence="2 3">
    <name type="scientific">Flammeovirga aprica JL-4</name>
    <dbReference type="NCBI Taxonomy" id="694437"/>
    <lineage>
        <taxon>Bacteria</taxon>
        <taxon>Pseudomonadati</taxon>
        <taxon>Bacteroidota</taxon>
        <taxon>Cytophagia</taxon>
        <taxon>Cytophagales</taxon>
        <taxon>Flammeovirgaceae</taxon>
        <taxon>Flammeovirga</taxon>
    </lineage>
</organism>
<accession>A0A7X9XD83</accession>
<evidence type="ECO:0000313" key="3">
    <source>
        <dbReference type="Proteomes" id="UP000576082"/>
    </source>
</evidence>
<protein>
    <submittedName>
        <fullName evidence="2">GNAT family N-acetyltransferase</fullName>
    </submittedName>
</protein>
<dbReference type="GO" id="GO:0016747">
    <property type="term" value="F:acyltransferase activity, transferring groups other than amino-acyl groups"/>
    <property type="evidence" value="ECO:0007669"/>
    <property type="project" value="InterPro"/>
</dbReference>
<dbReference type="AlphaFoldDB" id="A0A7X9XD83"/>
<keyword evidence="2" id="KW-0808">Transferase</keyword>
<dbReference type="EMBL" id="JABANE010000180">
    <property type="protein sequence ID" value="NME72597.1"/>
    <property type="molecule type" value="Genomic_DNA"/>
</dbReference>
<comment type="caution">
    <text evidence="2">The sequence shown here is derived from an EMBL/GenBank/DDBJ whole genome shotgun (WGS) entry which is preliminary data.</text>
</comment>
<dbReference type="InterPro" id="IPR016181">
    <property type="entry name" value="Acyl_CoA_acyltransferase"/>
</dbReference>
<reference evidence="2 3" key="1">
    <citation type="submission" date="2020-04" db="EMBL/GenBank/DDBJ databases">
        <title>Flammeovirga sp. SR4, a novel species isolated from seawater.</title>
        <authorList>
            <person name="Wang X."/>
        </authorList>
    </citation>
    <scope>NUCLEOTIDE SEQUENCE [LARGE SCALE GENOMIC DNA]</scope>
    <source>
        <strain evidence="2 3">ATCC 23126</strain>
    </source>
</reference>
<dbReference type="CDD" id="cd04301">
    <property type="entry name" value="NAT_SF"/>
    <property type="match status" value="1"/>
</dbReference>
<gene>
    <name evidence="2" type="ORF">HHU12_31850</name>
</gene>
<dbReference type="RefSeq" id="WP_169660783.1">
    <property type="nucleotide sequence ID" value="NZ_JABANE010000180.1"/>
</dbReference>
<evidence type="ECO:0000313" key="2">
    <source>
        <dbReference type="EMBL" id="NME72597.1"/>
    </source>
</evidence>
<dbReference type="SUPFAM" id="SSF55729">
    <property type="entry name" value="Acyl-CoA N-acyltransferases (Nat)"/>
    <property type="match status" value="1"/>
</dbReference>